<evidence type="ECO:0000313" key="2">
    <source>
        <dbReference type="Proteomes" id="UP000663860"/>
    </source>
</evidence>
<dbReference type="EMBL" id="CAJNOE010000167">
    <property type="protein sequence ID" value="CAF1003765.1"/>
    <property type="molecule type" value="Genomic_DNA"/>
</dbReference>
<dbReference type="AlphaFoldDB" id="A0A814H2W6"/>
<gene>
    <name evidence="1" type="ORF">IZO911_LOCUS17787</name>
</gene>
<sequence>MSERKVLNGETTYFRTSNTNDKKDEKLNEIIKFIQDKILTLFDEDLILKFFGEESSSSTDKEKHRNWFIDIYISLGMLLCDISKINDRKLSNFHYKYNLMKKSYDRA</sequence>
<evidence type="ECO:0000313" key="1">
    <source>
        <dbReference type="EMBL" id="CAF1003765.1"/>
    </source>
</evidence>
<dbReference type="Proteomes" id="UP000663860">
    <property type="component" value="Unassembled WGS sequence"/>
</dbReference>
<protein>
    <submittedName>
        <fullName evidence="1">Uncharacterized protein</fullName>
    </submittedName>
</protein>
<accession>A0A814H2W6</accession>
<comment type="caution">
    <text evidence="1">The sequence shown here is derived from an EMBL/GenBank/DDBJ whole genome shotgun (WGS) entry which is preliminary data.</text>
</comment>
<proteinExistence type="predicted"/>
<organism evidence="1 2">
    <name type="scientific">Adineta steineri</name>
    <dbReference type="NCBI Taxonomy" id="433720"/>
    <lineage>
        <taxon>Eukaryota</taxon>
        <taxon>Metazoa</taxon>
        <taxon>Spiralia</taxon>
        <taxon>Gnathifera</taxon>
        <taxon>Rotifera</taxon>
        <taxon>Eurotatoria</taxon>
        <taxon>Bdelloidea</taxon>
        <taxon>Adinetida</taxon>
        <taxon>Adinetidae</taxon>
        <taxon>Adineta</taxon>
    </lineage>
</organism>
<dbReference type="InterPro" id="IPR046939">
    <property type="entry name" value="TPPII_C_sf"/>
</dbReference>
<dbReference type="Gene3D" id="1.25.40.710">
    <property type="match status" value="1"/>
</dbReference>
<name>A0A814H2W6_9BILA</name>
<reference evidence="1" key="1">
    <citation type="submission" date="2021-02" db="EMBL/GenBank/DDBJ databases">
        <authorList>
            <person name="Nowell W R."/>
        </authorList>
    </citation>
    <scope>NUCLEOTIDE SEQUENCE</scope>
</reference>